<gene>
    <name evidence="7" type="primary">Sb1262s002010</name>
    <name evidence="7" type="ORF">SORBIDRAFT_1262s002010</name>
</gene>
<dbReference type="Gene3D" id="3.30.420.40">
    <property type="match status" value="2"/>
</dbReference>
<dbReference type="SUPFAM" id="SSF53067">
    <property type="entry name" value="Actin-like ATPase domain"/>
    <property type="match status" value="1"/>
</dbReference>
<evidence type="ECO:0000256" key="1">
    <source>
        <dbReference type="ARBA" id="ARBA00007381"/>
    </source>
</evidence>
<proteinExistence type="inferred from homology"/>
<dbReference type="Pfam" id="PF00271">
    <property type="entry name" value="Helicase_C"/>
    <property type="match status" value="1"/>
</dbReference>
<dbReference type="EMBL" id="GL003855">
    <property type="protein sequence ID" value="EES20202.1"/>
    <property type="molecule type" value="Genomic_DNA"/>
</dbReference>
<sequence>EQQRFGVVQRGRFNSKITDLPPGRQPIETLALEGNDVGFETVFQKKFEGYPCGLLHGRMRSNEKEETLSSFSGETRILLSTQVIEIGVDVPDASMMIVMNAKRFGIAQLHQLRGRVGRGERKSRCIFLASTSSTLPRLKVLEKSSDGFYLANADLLLRGPVHHGVALPPLDLVPDARGAAAVRADDGQVYSLEDIVAMAAGLADAHVGAPVRDAVITVPPYFGQAERRALTQAAQLAGINVLSLIHEHAGAALQYGIDKDFSNASRHVIFYDHGPLAAPTLH</sequence>
<keyword evidence="5" id="KW-0067">ATP-binding</keyword>
<keyword evidence="3" id="KW-0378">Hydrolase</keyword>
<dbReference type="InterPro" id="IPR043129">
    <property type="entry name" value="ATPase_NBD"/>
</dbReference>
<dbReference type="AlphaFoldDB" id="C6JSL1"/>
<dbReference type="InterPro" id="IPR001650">
    <property type="entry name" value="Helicase_C-like"/>
</dbReference>
<dbReference type="GO" id="GO:0016787">
    <property type="term" value="F:hydrolase activity"/>
    <property type="evidence" value="ECO:0007669"/>
    <property type="project" value="UniProtKB-KW"/>
</dbReference>
<reference evidence="7" key="1">
    <citation type="journal article" date="2009" name="Nature">
        <title>The Sorghum bicolor genome and the diversification of grasses.</title>
        <authorList>
            <person name="Paterson A.H."/>
            <person name="Bowers J.E."/>
            <person name="Bruggmann R."/>
            <person name="Dubchak I."/>
            <person name="Grimwood J."/>
            <person name="Gundlach H."/>
            <person name="Haberer G."/>
            <person name="Hellsten U."/>
            <person name="Mitros T."/>
            <person name="Poliakov A."/>
            <person name="Schmutz J."/>
            <person name="Spannagl M."/>
            <person name="Tang H."/>
            <person name="Wang X."/>
            <person name="Wicker T."/>
            <person name="Bharti A.K."/>
            <person name="Chapman J."/>
            <person name="Feltus F.A."/>
            <person name="Gowik U."/>
            <person name="Grigoriev I.V."/>
            <person name="Lyons E."/>
            <person name="Maher C.A."/>
            <person name="Martis M."/>
            <person name="Narechania A."/>
            <person name="Otillar R.P."/>
            <person name="Penning B.W."/>
            <person name="Salamov A.A."/>
            <person name="Wang Y."/>
            <person name="Zhang L."/>
            <person name="Carpita N.C."/>
            <person name="Freeling M."/>
            <person name="Gingle A.R."/>
            <person name="Hash C.T."/>
            <person name="Keller B."/>
            <person name="Klein P."/>
            <person name="Kresovich S."/>
            <person name="McCann M.C."/>
            <person name="Ming R."/>
            <person name="Peterson D.G."/>
            <person name="Mehboob-ur-Rahman"/>
            <person name="Ware D."/>
            <person name="Westhoff P."/>
            <person name="Mayer K.F."/>
            <person name="Messing J."/>
            <person name="Rokhsar D.S."/>
        </authorList>
    </citation>
    <scope>NUCLEOTIDE SEQUENCE [LARGE SCALE GENOMIC DNA]</scope>
</reference>
<evidence type="ECO:0000256" key="2">
    <source>
        <dbReference type="ARBA" id="ARBA00022741"/>
    </source>
</evidence>
<keyword evidence="2" id="KW-0547">Nucleotide-binding</keyword>
<dbReference type="Gene3D" id="3.30.30.30">
    <property type="match status" value="1"/>
</dbReference>
<evidence type="ECO:0000256" key="4">
    <source>
        <dbReference type="ARBA" id="ARBA00022806"/>
    </source>
</evidence>
<dbReference type="InterPro" id="IPR047112">
    <property type="entry name" value="RecG/Mfd"/>
</dbReference>
<organism evidence="7">
    <name type="scientific">Sorghum bicolor</name>
    <name type="common">Sorghum</name>
    <name type="synonym">Sorghum vulgare</name>
    <dbReference type="NCBI Taxonomy" id="4558"/>
    <lineage>
        <taxon>Eukaryota</taxon>
        <taxon>Viridiplantae</taxon>
        <taxon>Streptophyta</taxon>
        <taxon>Embryophyta</taxon>
        <taxon>Tracheophyta</taxon>
        <taxon>Spermatophyta</taxon>
        <taxon>Magnoliopsida</taxon>
        <taxon>Liliopsida</taxon>
        <taxon>Poales</taxon>
        <taxon>Poaceae</taxon>
        <taxon>PACMAD clade</taxon>
        <taxon>Panicoideae</taxon>
        <taxon>Andropogonodae</taxon>
        <taxon>Andropogoneae</taxon>
        <taxon>Sorghinae</taxon>
        <taxon>Sorghum</taxon>
    </lineage>
</organism>
<evidence type="ECO:0000256" key="3">
    <source>
        <dbReference type="ARBA" id="ARBA00022801"/>
    </source>
</evidence>
<dbReference type="PANTHER" id="PTHR47964">
    <property type="entry name" value="ATP-DEPENDENT DNA HELICASE HOMOLOG RECG, CHLOROPLASTIC"/>
    <property type="match status" value="1"/>
</dbReference>
<evidence type="ECO:0000313" key="7">
    <source>
        <dbReference type="EMBL" id="EES20202.1"/>
    </source>
</evidence>
<name>C6JSL1_SORBI</name>
<evidence type="ECO:0000259" key="6">
    <source>
        <dbReference type="PROSITE" id="PS51194"/>
    </source>
</evidence>
<dbReference type="PROSITE" id="PS51194">
    <property type="entry name" value="HELICASE_CTER"/>
    <property type="match status" value="1"/>
</dbReference>
<dbReference type="HOGENOM" id="CLU_988978_0_0_1"/>
<dbReference type="InterPro" id="IPR013126">
    <property type="entry name" value="Hsp_70_fam"/>
</dbReference>
<accession>C6JSL1</accession>
<dbReference type="Gene3D" id="3.40.50.300">
    <property type="entry name" value="P-loop containing nucleotide triphosphate hydrolases"/>
    <property type="match status" value="1"/>
</dbReference>
<dbReference type="GO" id="GO:0004386">
    <property type="term" value="F:helicase activity"/>
    <property type="evidence" value="ECO:0007669"/>
    <property type="project" value="UniProtKB-KW"/>
</dbReference>
<dbReference type="Pfam" id="PF00012">
    <property type="entry name" value="HSP70"/>
    <property type="match status" value="1"/>
</dbReference>
<dbReference type="GO" id="GO:0006281">
    <property type="term" value="P:DNA repair"/>
    <property type="evidence" value="ECO:0007669"/>
    <property type="project" value="InterPro"/>
</dbReference>
<comment type="similarity">
    <text evidence="1">Belongs to the heat shock protein 70 family.</text>
</comment>
<feature type="domain" description="Helicase C-terminal" evidence="6">
    <location>
        <begin position="12"/>
        <end position="156"/>
    </location>
</feature>
<dbReference type="FunFam" id="3.30.420.40:FF:000028">
    <property type="entry name" value="heat shock 70 kDa protein-like"/>
    <property type="match status" value="1"/>
</dbReference>
<feature type="non-terminal residue" evidence="7">
    <location>
        <position position="1"/>
    </location>
</feature>
<dbReference type="SMART" id="SM00490">
    <property type="entry name" value="HELICc"/>
    <property type="match status" value="1"/>
</dbReference>
<dbReference type="GO" id="GO:0140662">
    <property type="term" value="F:ATP-dependent protein folding chaperone"/>
    <property type="evidence" value="ECO:0007669"/>
    <property type="project" value="InterPro"/>
</dbReference>
<dbReference type="ExpressionAtlas" id="C6JSL1">
    <property type="expression patterns" value="baseline and differential"/>
</dbReference>
<dbReference type="SUPFAM" id="SSF52540">
    <property type="entry name" value="P-loop containing nucleoside triphosphate hydrolases"/>
    <property type="match status" value="1"/>
</dbReference>
<dbReference type="GO" id="GO:0005524">
    <property type="term" value="F:ATP binding"/>
    <property type="evidence" value="ECO:0007669"/>
    <property type="project" value="UniProtKB-KW"/>
</dbReference>
<evidence type="ECO:0000256" key="5">
    <source>
        <dbReference type="ARBA" id="ARBA00022840"/>
    </source>
</evidence>
<protein>
    <recommendedName>
        <fullName evidence="6">Helicase C-terminal domain-containing protein</fullName>
    </recommendedName>
</protein>
<dbReference type="PANTHER" id="PTHR47964:SF1">
    <property type="entry name" value="ATP-DEPENDENT DNA HELICASE HOMOLOG RECG, CHLOROPLASTIC"/>
    <property type="match status" value="1"/>
</dbReference>
<dbReference type="InterPro" id="IPR027417">
    <property type="entry name" value="P-loop_NTPase"/>
</dbReference>
<keyword evidence="4" id="KW-0347">Helicase</keyword>